<evidence type="ECO:0000256" key="8">
    <source>
        <dbReference type="ARBA" id="ARBA00038436"/>
    </source>
</evidence>
<dbReference type="EMBL" id="CP107716">
    <property type="protein sequence ID" value="UYQ71964.1"/>
    <property type="molecule type" value="Genomic_DNA"/>
</dbReference>
<feature type="transmembrane region" description="Helical" evidence="9">
    <location>
        <begin position="47"/>
        <end position="76"/>
    </location>
</feature>
<evidence type="ECO:0000256" key="2">
    <source>
        <dbReference type="ARBA" id="ARBA00022448"/>
    </source>
</evidence>
<proteinExistence type="inferred from homology"/>
<evidence type="ECO:0000256" key="5">
    <source>
        <dbReference type="ARBA" id="ARBA00022692"/>
    </source>
</evidence>
<keyword evidence="4 9" id="KW-0997">Cell inner membrane</keyword>
<feature type="transmembrane region" description="Helical" evidence="9">
    <location>
        <begin position="88"/>
        <end position="107"/>
    </location>
</feature>
<dbReference type="InterPro" id="IPR007387">
    <property type="entry name" value="TRAP_DctQ"/>
</dbReference>
<keyword evidence="6 9" id="KW-1133">Transmembrane helix</keyword>
<sequence length="158" mass="16850">MVTIRRVVELTGSVLPALFIACLVIVVSADVIARNVLRVPFYAAHDLAILAFSATVWLGLVGAALYGQLFGIGFFVELLPRRARTPASIVSHLLVIAISVSVIQAAIAQISTARFTTFLALGWPKWIMAALLAVGMGGIIVVQVLAIVEEVREAKARS</sequence>
<keyword evidence="12" id="KW-1185">Reference proteome</keyword>
<dbReference type="InterPro" id="IPR055348">
    <property type="entry name" value="DctQ"/>
</dbReference>
<comment type="function">
    <text evidence="9">Part of the tripartite ATP-independent periplasmic (TRAP) transport system.</text>
</comment>
<keyword evidence="2 9" id="KW-0813">Transport</keyword>
<name>A0ABY6IR91_9HYPH</name>
<protein>
    <recommendedName>
        <fullName evidence="9">TRAP transporter small permease protein</fullName>
    </recommendedName>
</protein>
<evidence type="ECO:0000256" key="3">
    <source>
        <dbReference type="ARBA" id="ARBA00022475"/>
    </source>
</evidence>
<evidence type="ECO:0000256" key="9">
    <source>
        <dbReference type="RuleBase" id="RU369079"/>
    </source>
</evidence>
<keyword evidence="3" id="KW-1003">Cell membrane</keyword>
<evidence type="ECO:0000256" key="7">
    <source>
        <dbReference type="ARBA" id="ARBA00023136"/>
    </source>
</evidence>
<keyword evidence="5 9" id="KW-0812">Transmembrane</keyword>
<evidence type="ECO:0000256" key="6">
    <source>
        <dbReference type="ARBA" id="ARBA00022989"/>
    </source>
</evidence>
<evidence type="ECO:0000313" key="11">
    <source>
        <dbReference type="EMBL" id="UYQ71964.1"/>
    </source>
</evidence>
<dbReference type="PROSITE" id="PS51257">
    <property type="entry name" value="PROKAR_LIPOPROTEIN"/>
    <property type="match status" value="1"/>
</dbReference>
<dbReference type="PANTHER" id="PTHR35011:SF2">
    <property type="entry name" value="2,3-DIKETO-L-GULONATE TRAP TRANSPORTER SMALL PERMEASE PROTEIN YIAM"/>
    <property type="match status" value="1"/>
</dbReference>
<gene>
    <name evidence="11" type="ORF">OF122_18305</name>
</gene>
<accession>A0ABY6IR91</accession>
<evidence type="ECO:0000259" key="10">
    <source>
        <dbReference type="Pfam" id="PF04290"/>
    </source>
</evidence>
<comment type="subunit">
    <text evidence="9">The complex comprises the extracytoplasmic solute receptor protein and the two transmembrane proteins.</text>
</comment>
<dbReference type="Pfam" id="PF04290">
    <property type="entry name" value="DctQ"/>
    <property type="match status" value="1"/>
</dbReference>
<organism evidence="11 12">
    <name type="scientific">Pelagibacterium flavum</name>
    <dbReference type="NCBI Taxonomy" id="2984530"/>
    <lineage>
        <taxon>Bacteria</taxon>
        <taxon>Pseudomonadati</taxon>
        <taxon>Pseudomonadota</taxon>
        <taxon>Alphaproteobacteria</taxon>
        <taxon>Hyphomicrobiales</taxon>
        <taxon>Devosiaceae</taxon>
        <taxon>Pelagibacterium</taxon>
    </lineage>
</organism>
<feature type="transmembrane region" description="Helical" evidence="9">
    <location>
        <begin position="127"/>
        <end position="148"/>
    </location>
</feature>
<evidence type="ECO:0000256" key="1">
    <source>
        <dbReference type="ARBA" id="ARBA00004429"/>
    </source>
</evidence>
<feature type="domain" description="Tripartite ATP-independent periplasmic transporters DctQ component" evidence="10">
    <location>
        <begin position="23"/>
        <end position="152"/>
    </location>
</feature>
<evidence type="ECO:0000313" key="12">
    <source>
        <dbReference type="Proteomes" id="UP001163882"/>
    </source>
</evidence>
<keyword evidence="7 9" id="KW-0472">Membrane</keyword>
<comment type="subcellular location">
    <subcellularLocation>
        <location evidence="1 9">Cell inner membrane</location>
        <topology evidence="1 9">Multi-pass membrane protein</topology>
    </subcellularLocation>
</comment>
<dbReference type="Proteomes" id="UP001163882">
    <property type="component" value="Chromosome"/>
</dbReference>
<reference evidence="11" key="1">
    <citation type="submission" date="2022-10" db="EMBL/GenBank/DDBJ databases">
        <title>YIM 151497 complete genome.</title>
        <authorList>
            <person name="Chen X."/>
        </authorList>
    </citation>
    <scope>NUCLEOTIDE SEQUENCE</scope>
    <source>
        <strain evidence="11">YIM 151497</strain>
    </source>
</reference>
<evidence type="ECO:0000256" key="4">
    <source>
        <dbReference type="ARBA" id="ARBA00022519"/>
    </source>
</evidence>
<comment type="similarity">
    <text evidence="8 9">Belongs to the TRAP transporter small permease family.</text>
</comment>
<dbReference type="RefSeq" id="WP_264225611.1">
    <property type="nucleotide sequence ID" value="NZ_CP107716.1"/>
</dbReference>
<feature type="transmembrane region" description="Helical" evidence="9">
    <location>
        <begin position="7"/>
        <end position="27"/>
    </location>
</feature>
<dbReference type="PANTHER" id="PTHR35011">
    <property type="entry name" value="2,3-DIKETO-L-GULONATE TRAP TRANSPORTER SMALL PERMEASE PROTEIN YIAM"/>
    <property type="match status" value="1"/>
</dbReference>